<reference evidence="2" key="1">
    <citation type="submission" date="2022-11" db="EMBL/GenBank/DDBJ databases">
        <title>Centuries of genome instability and evolution in soft-shell clam transmissible cancer (bioRxiv).</title>
        <authorList>
            <person name="Hart S.F.M."/>
            <person name="Yonemitsu M.A."/>
            <person name="Giersch R.M."/>
            <person name="Beal B.F."/>
            <person name="Arriagada G."/>
            <person name="Davis B.W."/>
            <person name="Ostrander E.A."/>
            <person name="Goff S.P."/>
            <person name="Metzger M.J."/>
        </authorList>
    </citation>
    <scope>NUCLEOTIDE SEQUENCE</scope>
    <source>
        <strain evidence="2">MELC-2E11</strain>
        <tissue evidence="2">Siphon/mantle</tissue>
    </source>
</reference>
<keyword evidence="3" id="KW-1185">Reference proteome</keyword>
<evidence type="ECO:0000313" key="2">
    <source>
        <dbReference type="EMBL" id="WAQ97355.1"/>
    </source>
</evidence>
<name>A0ABY7DQX3_MYAAR</name>
<protein>
    <recommendedName>
        <fullName evidence="1">DUF6570 domain-containing protein</fullName>
    </recommendedName>
</protein>
<dbReference type="InterPro" id="IPR046700">
    <property type="entry name" value="DUF6570"/>
</dbReference>
<accession>A0ABY7DQX3</accession>
<dbReference type="EMBL" id="CP111013">
    <property type="protein sequence ID" value="WAQ97355.1"/>
    <property type="molecule type" value="Genomic_DNA"/>
</dbReference>
<feature type="domain" description="DUF6570" evidence="1">
    <location>
        <begin position="8"/>
        <end position="92"/>
    </location>
</feature>
<organism evidence="2 3">
    <name type="scientific">Mya arenaria</name>
    <name type="common">Soft-shell clam</name>
    <dbReference type="NCBI Taxonomy" id="6604"/>
    <lineage>
        <taxon>Eukaryota</taxon>
        <taxon>Metazoa</taxon>
        <taxon>Spiralia</taxon>
        <taxon>Lophotrochozoa</taxon>
        <taxon>Mollusca</taxon>
        <taxon>Bivalvia</taxon>
        <taxon>Autobranchia</taxon>
        <taxon>Heteroconchia</taxon>
        <taxon>Euheterodonta</taxon>
        <taxon>Imparidentia</taxon>
        <taxon>Neoheterodontei</taxon>
        <taxon>Myida</taxon>
        <taxon>Myoidea</taxon>
        <taxon>Myidae</taxon>
        <taxon>Mya</taxon>
    </lineage>
</organism>
<dbReference type="InterPro" id="IPR051055">
    <property type="entry name" value="PIF1_helicase"/>
</dbReference>
<sequence length="549" mass="63860">MQIRELPRGRQLSIKGNVVNVPVDIQPVVNTLPRPMNENITVAMKLKKKMSFQSCAFSENVRPLRVLVALHWLMNKSALYKNANIDIDQKWIEDVTEKITKSKMNFLGQKQHLQKTTAEIVPERDLYDSDAEEVLNENTSKSTNIQERVEKKQDRICRFGYPLPPLQKTMVLDPLENDKDKYFKQYEKIQKKMNDEKHGYNMSFENFLTDIAQMNEDDYIKCIRSSLNSSKVFLKRNPNEIRENLYNDVVLKAWKANTDIQFVLDPYACAMYIVSYISKSQRGMSNLMHAAAKEARDGNLDIKRQVRHIGNVFSNSVEVSAQEAVYLVLQMPLTRSTRDVVFINTSVPNQRVQLLKPKSALDELPAGSTDIMSDNIIKRYSKRPKALNNYCLADYVSQLEVVYPDDKKDLGNAEQNDDQKHAGMSEDEYFDDCQNICILKSGIKIRRRRNSKILRYVSFNCKTDEENYYREKLLLFYPWRNEERDLLGHFATYKEQYESIQNVLELARNMAEAEYNAYDEIAHATQQEEAETAEEEPIELVNKENMILA</sequence>
<evidence type="ECO:0000259" key="1">
    <source>
        <dbReference type="Pfam" id="PF20209"/>
    </source>
</evidence>
<dbReference type="Proteomes" id="UP001164746">
    <property type="component" value="Chromosome 2"/>
</dbReference>
<evidence type="ECO:0000313" key="3">
    <source>
        <dbReference type="Proteomes" id="UP001164746"/>
    </source>
</evidence>
<gene>
    <name evidence="2" type="ORF">MAR_030045</name>
</gene>
<dbReference type="PANTHER" id="PTHR47642">
    <property type="entry name" value="ATP-DEPENDENT DNA HELICASE"/>
    <property type="match status" value="1"/>
</dbReference>
<dbReference type="PANTHER" id="PTHR47642:SF8">
    <property type="entry name" value="ATP-DEPENDENT DNA HELICASE"/>
    <property type="match status" value="1"/>
</dbReference>
<proteinExistence type="predicted"/>
<dbReference type="Pfam" id="PF20209">
    <property type="entry name" value="DUF6570"/>
    <property type="match status" value="1"/>
</dbReference>